<evidence type="ECO:0000256" key="3">
    <source>
        <dbReference type="ARBA" id="ARBA00022989"/>
    </source>
</evidence>
<dbReference type="GO" id="GO:0005774">
    <property type="term" value="C:vacuolar membrane"/>
    <property type="evidence" value="ECO:0007669"/>
    <property type="project" value="TreeGrafter"/>
</dbReference>
<name>A0A9K3PPL3_9STRA</name>
<feature type="transmembrane region" description="Helical" evidence="6">
    <location>
        <begin position="196"/>
        <end position="216"/>
    </location>
</feature>
<comment type="caution">
    <text evidence="8">The sequence shown here is derived from an EMBL/GenBank/DDBJ whole genome shotgun (WGS) entry which is preliminary data.</text>
</comment>
<dbReference type="Pfam" id="PF01490">
    <property type="entry name" value="Aa_trans"/>
    <property type="match status" value="1"/>
</dbReference>
<dbReference type="PANTHER" id="PTHR22950">
    <property type="entry name" value="AMINO ACID TRANSPORTER"/>
    <property type="match status" value="1"/>
</dbReference>
<evidence type="ECO:0000259" key="7">
    <source>
        <dbReference type="Pfam" id="PF01490"/>
    </source>
</evidence>
<evidence type="ECO:0000313" key="9">
    <source>
        <dbReference type="Proteomes" id="UP000693970"/>
    </source>
</evidence>
<gene>
    <name evidence="8" type="ORF">IV203_004358</name>
</gene>
<feature type="transmembrane region" description="Helical" evidence="6">
    <location>
        <begin position="469"/>
        <end position="487"/>
    </location>
</feature>
<feature type="transmembrane region" description="Helical" evidence="6">
    <location>
        <begin position="142"/>
        <end position="169"/>
    </location>
</feature>
<feature type="transmembrane region" description="Helical" evidence="6">
    <location>
        <begin position="324"/>
        <end position="347"/>
    </location>
</feature>
<feature type="domain" description="Amino acid transporter transmembrane" evidence="7">
    <location>
        <begin position="110"/>
        <end position="489"/>
    </location>
</feature>
<evidence type="ECO:0000256" key="6">
    <source>
        <dbReference type="SAM" id="Phobius"/>
    </source>
</evidence>
<feature type="region of interest" description="Disordered" evidence="5">
    <location>
        <begin position="79"/>
        <end position="107"/>
    </location>
</feature>
<sequence>MGDPKEQPAIHARRPQTLEGPTSVMVDLPPKPFDTNSLPHAESAPSFKQLSPLEFEIGGDSSADVCESDEDLARPLVGQHHSRNEDSHPNSNENTFSAIDDHHGAATHGSASTTQVIINIVISFVGAGLLGIPNAFSKAGWLLGSVTLLTVSALNVYAMLCLPVVQVVLQRRYPNESIQSYGDLGRVILGERGEKIIFVCLGISQAGFATAYLIFISANLNSIYTVSRGLVCLVCIPGLALLVQFRDLKSLSPFSLLANTANFCALSAVLFQDYESYTPHNDNIHKVKWGGLLYVIAITIYSMEGVGLILSLKGSCKKPDFFSFLIISTLTVISLFMVVFGSAGYFAFGDGTLAPITLNMTAHWSATFVKCALCLGLYLTYPIMMFPIWSICENSHPMFSQSTATGRRNQIVMRASLVVLSAMVAYGVPNFGKFLSLVGSSICTLLGFVFPMYFHLYVLGKDLPICQKALDAFLLIGGFLFGMMGTWKSLVAMMQGELEGEV</sequence>
<dbReference type="AlphaFoldDB" id="A0A9K3PPL3"/>
<feature type="transmembrane region" description="Helical" evidence="6">
    <location>
        <begin position="222"/>
        <end position="242"/>
    </location>
</feature>
<feature type="transmembrane region" description="Helical" evidence="6">
    <location>
        <begin position="411"/>
        <end position="428"/>
    </location>
</feature>
<evidence type="ECO:0000256" key="2">
    <source>
        <dbReference type="ARBA" id="ARBA00022692"/>
    </source>
</evidence>
<dbReference type="OrthoDB" id="1684102at2759"/>
<dbReference type="InterPro" id="IPR013057">
    <property type="entry name" value="AA_transpt_TM"/>
</dbReference>
<reference evidence="8" key="1">
    <citation type="journal article" date="2021" name="Sci. Rep.">
        <title>Diploid genomic architecture of Nitzschia inconspicua, an elite biomass production diatom.</title>
        <authorList>
            <person name="Oliver A."/>
            <person name="Podell S."/>
            <person name="Pinowska A."/>
            <person name="Traller J.C."/>
            <person name="Smith S.R."/>
            <person name="McClure R."/>
            <person name="Beliaev A."/>
            <person name="Bohutskyi P."/>
            <person name="Hill E.A."/>
            <person name="Rabines A."/>
            <person name="Zheng H."/>
            <person name="Allen L.Z."/>
            <person name="Kuo A."/>
            <person name="Grigoriev I.V."/>
            <person name="Allen A.E."/>
            <person name="Hazlebeck D."/>
            <person name="Allen E.E."/>
        </authorList>
    </citation>
    <scope>NUCLEOTIDE SEQUENCE</scope>
    <source>
        <strain evidence="8">Hildebrandi</strain>
    </source>
</reference>
<keyword evidence="2 6" id="KW-0812">Transmembrane</keyword>
<proteinExistence type="predicted"/>
<dbReference type="GO" id="GO:0015179">
    <property type="term" value="F:L-amino acid transmembrane transporter activity"/>
    <property type="evidence" value="ECO:0007669"/>
    <property type="project" value="TreeGrafter"/>
</dbReference>
<feature type="region of interest" description="Disordered" evidence="5">
    <location>
        <begin position="1"/>
        <end position="51"/>
    </location>
</feature>
<reference evidence="8" key="2">
    <citation type="submission" date="2021-04" db="EMBL/GenBank/DDBJ databases">
        <authorList>
            <person name="Podell S."/>
        </authorList>
    </citation>
    <scope>NUCLEOTIDE SEQUENCE</scope>
    <source>
        <strain evidence="8">Hildebrandi</strain>
    </source>
</reference>
<evidence type="ECO:0000313" key="8">
    <source>
        <dbReference type="EMBL" id="KAG7355002.1"/>
    </source>
</evidence>
<feature type="transmembrane region" description="Helical" evidence="6">
    <location>
        <begin position="291"/>
        <end position="312"/>
    </location>
</feature>
<evidence type="ECO:0000256" key="1">
    <source>
        <dbReference type="ARBA" id="ARBA00004141"/>
    </source>
</evidence>
<feature type="transmembrane region" description="Helical" evidence="6">
    <location>
        <begin position="254"/>
        <end position="271"/>
    </location>
</feature>
<keyword evidence="4 6" id="KW-0472">Membrane</keyword>
<dbReference type="PANTHER" id="PTHR22950:SF349">
    <property type="entry name" value="AMINO ACID TRANSPORTER TRANSMEMBRANE DOMAIN-CONTAINING PROTEIN"/>
    <property type="match status" value="1"/>
</dbReference>
<accession>A0A9K3PPL3</accession>
<keyword evidence="3 6" id="KW-1133">Transmembrane helix</keyword>
<protein>
    <submittedName>
        <fullName evidence="8">Transmembrane amino acid transporter</fullName>
    </submittedName>
</protein>
<organism evidence="8 9">
    <name type="scientific">Nitzschia inconspicua</name>
    <dbReference type="NCBI Taxonomy" id="303405"/>
    <lineage>
        <taxon>Eukaryota</taxon>
        <taxon>Sar</taxon>
        <taxon>Stramenopiles</taxon>
        <taxon>Ochrophyta</taxon>
        <taxon>Bacillariophyta</taxon>
        <taxon>Bacillariophyceae</taxon>
        <taxon>Bacillariophycidae</taxon>
        <taxon>Bacillariales</taxon>
        <taxon>Bacillariaceae</taxon>
        <taxon>Nitzschia</taxon>
    </lineage>
</organism>
<comment type="subcellular location">
    <subcellularLocation>
        <location evidence="1">Membrane</location>
        <topology evidence="1">Multi-pass membrane protein</topology>
    </subcellularLocation>
</comment>
<feature type="transmembrane region" description="Helical" evidence="6">
    <location>
        <begin position="367"/>
        <end position="390"/>
    </location>
</feature>
<evidence type="ECO:0000256" key="5">
    <source>
        <dbReference type="SAM" id="MobiDB-lite"/>
    </source>
</evidence>
<dbReference type="EMBL" id="JAGRRH010000016">
    <property type="protein sequence ID" value="KAG7355002.1"/>
    <property type="molecule type" value="Genomic_DNA"/>
</dbReference>
<evidence type="ECO:0000256" key="4">
    <source>
        <dbReference type="ARBA" id="ARBA00023136"/>
    </source>
</evidence>
<keyword evidence="9" id="KW-1185">Reference proteome</keyword>
<dbReference type="Proteomes" id="UP000693970">
    <property type="component" value="Unassembled WGS sequence"/>
</dbReference>
<feature type="transmembrane region" description="Helical" evidence="6">
    <location>
        <begin position="434"/>
        <end position="457"/>
    </location>
</feature>
<feature type="transmembrane region" description="Helical" evidence="6">
    <location>
        <begin position="116"/>
        <end position="136"/>
    </location>
</feature>